<dbReference type="EMBL" id="CALNXJ010000007">
    <property type="protein sequence ID" value="CAH3043440.1"/>
    <property type="molecule type" value="Genomic_DNA"/>
</dbReference>
<organism evidence="6 7">
    <name type="scientific">Pocillopora meandrina</name>
    <dbReference type="NCBI Taxonomy" id="46732"/>
    <lineage>
        <taxon>Eukaryota</taxon>
        <taxon>Metazoa</taxon>
        <taxon>Cnidaria</taxon>
        <taxon>Anthozoa</taxon>
        <taxon>Hexacorallia</taxon>
        <taxon>Scleractinia</taxon>
        <taxon>Astrocoeniina</taxon>
        <taxon>Pocilloporidae</taxon>
        <taxon>Pocillopora</taxon>
    </lineage>
</organism>
<dbReference type="PANTHER" id="PTHR10983:SF16">
    <property type="entry name" value="LYSOCARDIOLIPIN ACYLTRANSFERASE 1"/>
    <property type="match status" value="1"/>
</dbReference>
<proteinExistence type="inferred from homology"/>
<evidence type="ECO:0000313" key="6">
    <source>
        <dbReference type="EMBL" id="CAH3043440.1"/>
    </source>
</evidence>
<feature type="transmembrane region" description="Helical" evidence="4">
    <location>
        <begin position="344"/>
        <end position="364"/>
    </location>
</feature>
<keyword evidence="4" id="KW-0812">Transmembrane</keyword>
<evidence type="ECO:0000256" key="3">
    <source>
        <dbReference type="ARBA" id="ARBA00023315"/>
    </source>
</evidence>
<accession>A0AAU9W126</accession>
<reference evidence="6 7" key="1">
    <citation type="submission" date="2022-05" db="EMBL/GenBank/DDBJ databases">
        <authorList>
            <consortium name="Genoscope - CEA"/>
            <person name="William W."/>
        </authorList>
    </citation>
    <scope>NUCLEOTIDE SEQUENCE [LARGE SCALE GENOMIC DNA]</scope>
</reference>
<name>A0AAU9W126_9CNID</name>
<dbReference type="Pfam" id="PF01553">
    <property type="entry name" value="Acyltransferase"/>
    <property type="match status" value="1"/>
</dbReference>
<sequence length="376" mass="44059">MVRGFLRNNKSLVDSTCESTVSLGNRAKYSFTLLVASCDGNLRLDGPLGSSTDFTHKQYQLKHCLLSQHTEYMLDVKIILTGEKPARYENSIIIMNHRCRLDWMFFWCVMARSGELALRNEKIMMKRELKYIPGPGWAMQNVLYIFLYRRWEKDEGYLNSLLRYFVSSPDKLHLFMFPEGTNFEEITKTWSDNYAKKNDLPLYDYVLHPRVRGFTHCVEKLRQGNKIDAIYDVTVGYSENYCFEELDIIKGKIPDEIHFHIQRFSIDELPVDSQGLDHWCSKRWREKEERLSTFYSQDEKHFTPVVEEEAVRVFYKFELVFWVLLSSFVCLLLAASSVLRWCLLFFGIVFFVLTLCGGTDKIFLNAQTAPLDASES</sequence>
<keyword evidence="3" id="KW-0012">Acyltransferase</keyword>
<feature type="domain" description="Phospholipid/glycerol acyltransferase" evidence="5">
    <location>
        <begin position="91"/>
        <end position="215"/>
    </location>
</feature>
<dbReference type="PANTHER" id="PTHR10983">
    <property type="entry name" value="1-ACYLGLYCEROL-3-PHOSPHATE ACYLTRANSFERASE-RELATED"/>
    <property type="match status" value="1"/>
</dbReference>
<evidence type="ECO:0000256" key="4">
    <source>
        <dbReference type="SAM" id="Phobius"/>
    </source>
</evidence>
<evidence type="ECO:0000313" key="7">
    <source>
        <dbReference type="Proteomes" id="UP001159428"/>
    </source>
</evidence>
<dbReference type="Proteomes" id="UP001159428">
    <property type="component" value="Unassembled WGS sequence"/>
</dbReference>
<evidence type="ECO:0000259" key="5">
    <source>
        <dbReference type="SMART" id="SM00563"/>
    </source>
</evidence>
<protein>
    <recommendedName>
        <fullName evidence="5">Phospholipid/glycerol acyltransferase domain-containing protein</fullName>
    </recommendedName>
</protein>
<dbReference type="GO" id="GO:0036149">
    <property type="term" value="P:phosphatidylinositol acyl-chain remodeling"/>
    <property type="evidence" value="ECO:0007669"/>
    <property type="project" value="TreeGrafter"/>
</dbReference>
<evidence type="ECO:0000256" key="2">
    <source>
        <dbReference type="ARBA" id="ARBA00022679"/>
    </source>
</evidence>
<dbReference type="SMART" id="SM00563">
    <property type="entry name" value="PlsC"/>
    <property type="match status" value="1"/>
</dbReference>
<gene>
    <name evidence="6" type="ORF">PMEA_00031552</name>
</gene>
<keyword evidence="4" id="KW-1133">Transmembrane helix</keyword>
<keyword evidence="4" id="KW-0472">Membrane</keyword>
<dbReference type="AlphaFoldDB" id="A0AAU9W126"/>
<dbReference type="SUPFAM" id="SSF69593">
    <property type="entry name" value="Glycerol-3-phosphate (1)-acyltransferase"/>
    <property type="match status" value="1"/>
</dbReference>
<dbReference type="GO" id="GO:0005783">
    <property type="term" value="C:endoplasmic reticulum"/>
    <property type="evidence" value="ECO:0007669"/>
    <property type="project" value="TreeGrafter"/>
</dbReference>
<keyword evidence="7" id="KW-1185">Reference proteome</keyword>
<feature type="transmembrane region" description="Helical" evidence="4">
    <location>
        <begin position="319"/>
        <end position="338"/>
    </location>
</feature>
<comment type="similarity">
    <text evidence="1">Belongs to the 1-acyl-sn-glycerol-3-phosphate acyltransferase family.</text>
</comment>
<dbReference type="InterPro" id="IPR032098">
    <property type="entry name" value="Acyltransf_C"/>
</dbReference>
<dbReference type="Pfam" id="PF16076">
    <property type="entry name" value="Acyltransf_C"/>
    <property type="match status" value="1"/>
</dbReference>
<evidence type="ECO:0000256" key="1">
    <source>
        <dbReference type="ARBA" id="ARBA00008655"/>
    </source>
</evidence>
<keyword evidence="2" id="KW-0808">Transferase</keyword>
<dbReference type="InterPro" id="IPR002123">
    <property type="entry name" value="Plipid/glycerol_acylTrfase"/>
</dbReference>
<dbReference type="CDD" id="cd07990">
    <property type="entry name" value="LPLAT_LCLAT1-like"/>
    <property type="match status" value="1"/>
</dbReference>
<comment type="caution">
    <text evidence="6">The sequence shown here is derived from an EMBL/GenBank/DDBJ whole genome shotgun (WGS) entry which is preliminary data.</text>
</comment>
<dbReference type="GO" id="GO:0016746">
    <property type="term" value="F:acyltransferase activity"/>
    <property type="evidence" value="ECO:0007669"/>
    <property type="project" value="UniProtKB-KW"/>
</dbReference>